<evidence type="ECO:0000313" key="4">
    <source>
        <dbReference type="Proteomes" id="UP000007635"/>
    </source>
</evidence>
<dbReference type="Pfam" id="PF03632">
    <property type="entry name" value="Glyco_hydro_65m"/>
    <property type="match status" value="1"/>
</dbReference>
<evidence type="ECO:0000256" key="1">
    <source>
        <dbReference type="ARBA" id="ARBA00006768"/>
    </source>
</evidence>
<dbReference type="Ensembl" id="ENSGACT00000071614.1">
    <property type="protein sequence ID" value="ENSGACP00000044697.1"/>
    <property type="gene ID" value="ENSGACG00000005561.2"/>
</dbReference>
<proteinExistence type="inferred from homology"/>
<dbReference type="InterPro" id="IPR008928">
    <property type="entry name" value="6-hairpin_glycosidase_sf"/>
</dbReference>
<dbReference type="AlphaFoldDB" id="A0AAQ4Q1M7"/>
<evidence type="ECO:0000259" key="2">
    <source>
        <dbReference type="Pfam" id="PF03632"/>
    </source>
</evidence>
<accession>A0AAQ4Q1M7</accession>
<organism evidence="3 4">
    <name type="scientific">Gasterosteus aculeatus aculeatus</name>
    <name type="common">three-spined stickleback</name>
    <dbReference type="NCBI Taxonomy" id="481459"/>
    <lineage>
        <taxon>Eukaryota</taxon>
        <taxon>Metazoa</taxon>
        <taxon>Chordata</taxon>
        <taxon>Craniata</taxon>
        <taxon>Vertebrata</taxon>
        <taxon>Euteleostomi</taxon>
        <taxon>Actinopterygii</taxon>
        <taxon>Neopterygii</taxon>
        <taxon>Teleostei</taxon>
        <taxon>Neoteleostei</taxon>
        <taxon>Acanthomorphata</taxon>
        <taxon>Eupercaria</taxon>
        <taxon>Perciformes</taxon>
        <taxon>Cottioidei</taxon>
        <taxon>Gasterosteales</taxon>
        <taxon>Gasterosteidae</taxon>
        <taxon>Gasterosteus</taxon>
    </lineage>
</organism>
<keyword evidence="4" id="KW-1185">Reference proteome</keyword>
<dbReference type="Gene3D" id="1.50.10.10">
    <property type="match status" value="2"/>
</dbReference>
<dbReference type="InterPro" id="IPR012341">
    <property type="entry name" value="6hp_glycosidase-like_sf"/>
</dbReference>
<sequence>MTAFGKPDFQPNTMSYAEDPYIFSTDTLPSDRRFLPPLANGLLGWRVYDNIMHMGGVYNGEGGRCHRADVPCPLNVEVEMDGPAQHTYCLDTHTGIFTHSLSSARAKVSQSLYSHRYYTNLMVMEILLVREGTSEEPITVNLVSSFTPQSKDIVFDSCPDYKGGSHIQGKVATAEFPGGSCPTVHLIWTPKPPTLTLLPEQRQARWAFILVAANSLETAEANYDKGLDLIATGDLRPSHEKAWKELWLESTAEVVGSETLCKALIGCMFYLLSAFPSIHDTSSSFGGVSPGGLSNGGDGQDYWGHIFWDQDIWMYPGIALFYPKLARSVLEYRVGTIEGAKDNAQKQGFKGLKFPWESAVSGREVCPEDIYGQQEIHINGDVTLAFQHYLYLTEDVSMFAEGRGSEVIYGVADYWVSRASWNPEDKKYHLLGDRNRTRRINDLEAYEPVTDPNGPAMTWGMFAIGWLELGEAEKAQHLLDKCYKNIQGPFQVWSESSDGSGAVNFLTGMGGFLQAVLFGYTGFRVQKECLAFSPLLPEGISELCIRGVNYLGSQMDWLLRKDEVCIVLREKASTKSCDLQLVLKASGTKIPLTPGKAVTFPRESGCVCKLASAYSCWPL</sequence>
<comment type="similarity">
    <text evidence="1">Belongs to the glycosyl hydrolase 65 family.</text>
</comment>
<dbReference type="GO" id="GO:0005829">
    <property type="term" value="C:cytosol"/>
    <property type="evidence" value="ECO:0007669"/>
    <property type="project" value="TreeGrafter"/>
</dbReference>
<protein>
    <submittedName>
        <fullName evidence="3">Protein-glucosylgalactosylhydroxylysine glucosidase</fullName>
    </submittedName>
</protein>
<dbReference type="GO" id="GO:0005975">
    <property type="term" value="P:carbohydrate metabolic process"/>
    <property type="evidence" value="ECO:0007669"/>
    <property type="project" value="InterPro"/>
</dbReference>
<dbReference type="GO" id="GO:0047402">
    <property type="term" value="F:protein-glucosylgalactosylhydroxylysine glucosidase activity"/>
    <property type="evidence" value="ECO:0007669"/>
    <property type="project" value="TreeGrafter"/>
</dbReference>
<dbReference type="PANTHER" id="PTHR11051:SF8">
    <property type="entry name" value="PROTEIN-GLUCOSYLGALACTOSYLHYDROXYLYSINE GLUCOSIDASE"/>
    <property type="match status" value="1"/>
</dbReference>
<reference evidence="3" key="3">
    <citation type="submission" date="2025-09" db="UniProtKB">
        <authorList>
            <consortium name="Ensembl"/>
        </authorList>
    </citation>
    <scope>IDENTIFICATION</scope>
</reference>
<dbReference type="InterPro" id="IPR005195">
    <property type="entry name" value="Glyco_hydro_65_M"/>
</dbReference>
<dbReference type="Gene3D" id="2.60.420.10">
    <property type="entry name" value="Maltose phosphorylase, domain 3"/>
    <property type="match status" value="1"/>
</dbReference>
<dbReference type="SUPFAM" id="SSF48208">
    <property type="entry name" value="Six-hairpin glycosidases"/>
    <property type="match status" value="2"/>
</dbReference>
<reference evidence="3 4" key="1">
    <citation type="journal article" date="2021" name="G3 (Bethesda)">
        <title>Improved contiguity of the threespine stickleback genome using long-read sequencing.</title>
        <authorList>
            <person name="Nath S."/>
            <person name="Shaw D.E."/>
            <person name="White M.A."/>
        </authorList>
    </citation>
    <scope>NUCLEOTIDE SEQUENCE [LARGE SCALE GENOMIC DNA]</scope>
    <source>
        <strain evidence="3 4">Lake Benthic</strain>
    </source>
</reference>
<feature type="domain" description="Glycoside hydrolase family 65 central catalytic" evidence="2">
    <location>
        <begin position="279"/>
        <end position="431"/>
    </location>
</feature>
<name>A0AAQ4Q1M7_GASAC</name>
<evidence type="ECO:0000313" key="3">
    <source>
        <dbReference type="Ensembl" id="ENSGACP00000044697.1"/>
    </source>
</evidence>
<dbReference type="Proteomes" id="UP000007635">
    <property type="component" value="Chromosome XIX"/>
</dbReference>
<dbReference type="GeneTree" id="ENSGT00390000006297"/>
<reference evidence="3" key="2">
    <citation type="submission" date="2025-08" db="UniProtKB">
        <authorList>
            <consortium name="Ensembl"/>
        </authorList>
    </citation>
    <scope>IDENTIFICATION</scope>
</reference>
<dbReference type="FunFam" id="2.60.420.10:FF:000003">
    <property type="entry name" value="Protein-glucosylgalactosylhydroxylysine glucosidase"/>
    <property type="match status" value="1"/>
</dbReference>
<dbReference type="PANTHER" id="PTHR11051">
    <property type="entry name" value="GLYCOSYL HYDROLASE-RELATED"/>
    <property type="match status" value="1"/>
</dbReference>